<dbReference type="RefSeq" id="XP_013393352.1">
    <property type="nucleotide sequence ID" value="XM_013537898.1"/>
</dbReference>
<dbReference type="KEGG" id="lak:106161049"/>
<proteinExistence type="predicted"/>
<dbReference type="InterPro" id="IPR018378">
    <property type="entry name" value="C-type_lectin_CS"/>
</dbReference>
<name>A0A1S3I508_LINAN</name>
<dbReference type="CDD" id="cd00037">
    <property type="entry name" value="CLECT"/>
    <property type="match status" value="1"/>
</dbReference>
<reference evidence="5" key="1">
    <citation type="submission" date="2025-08" db="UniProtKB">
        <authorList>
            <consortium name="RefSeq"/>
        </authorList>
    </citation>
    <scope>IDENTIFICATION</scope>
    <source>
        <tissue evidence="5">Gonads</tissue>
    </source>
</reference>
<dbReference type="AlphaFoldDB" id="A0A1S3I508"/>
<evidence type="ECO:0000313" key="5">
    <source>
        <dbReference type="RefSeq" id="XP_013393352.1"/>
    </source>
</evidence>
<keyword evidence="5" id="KW-0675">Receptor</keyword>
<keyword evidence="2" id="KW-0732">Signal</keyword>
<dbReference type="InterPro" id="IPR016186">
    <property type="entry name" value="C-type_lectin-like/link_sf"/>
</dbReference>
<feature type="chain" id="PRO_5010164514" evidence="2">
    <location>
        <begin position="21"/>
        <end position="270"/>
    </location>
</feature>
<gene>
    <name evidence="5" type="primary">LOC106161049</name>
</gene>
<dbReference type="PANTHER" id="PTHR22803">
    <property type="entry name" value="MANNOSE, PHOSPHOLIPASE, LECTIN RECEPTOR RELATED"/>
    <property type="match status" value="1"/>
</dbReference>
<dbReference type="Proteomes" id="UP000085678">
    <property type="component" value="Unplaced"/>
</dbReference>
<accession>A0A1S3I508</accession>
<dbReference type="InterPro" id="IPR001304">
    <property type="entry name" value="C-type_lectin-like"/>
</dbReference>
<dbReference type="InParanoid" id="A0A1S3I508"/>
<dbReference type="InterPro" id="IPR050111">
    <property type="entry name" value="C-type_lectin/snaclec_domain"/>
</dbReference>
<organism evidence="4 5">
    <name type="scientific">Lingula anatina</name>
    <name type="common">Brachiopod</name>
    <name type="synonym">Lingula unguis</name>
    <dbReference type="NCBI Taxonomy" id="7574"/>
    <lineage>
        <taxon>Eukaryota</taxon>
        <taxon>Metazoa</taxon>
        <taxon>Spiralia</taxon>
        <taxon>Lophotrochozoa</taxon>
        <taxon>Brachiopoda</taxon>
        <taxon>Linguliformea</taxon>
        <taxon>Lingulata</taxon>
        <taxon>Lingulida</taxon>
        <taxon>Linguloidea</taxon>
        <taxon>Lingulidae</taxon>
        <taxon>Lingula</taxon>
    </lineage>
</organism>
<feature type="domain" description="C-type lectin" evidence="3">
    <location>
        <begin position="151"/>
        <end position="267"/>
    </location>
</feature>
<dbReference type="InterPro" id="IPR016187">
    <property type="entry name" value="CTDL_fold"/>
</dbReference>
<dbReference type="SUPFAM" id="SSF56436">
    <property type="entry name" value="C-type lectin-like"/>
    <property type="match status" value="1"/>
</dbReference>
<dbReference type="SMART" id="SM00034">
    <property type="entry name" value="CLECT"/>
    <property type="match status" value="1"/>
</dbReference>
<feature type="signal peptide" evidence="2">
    <location>
        <begin position="1"/>
        <end position="20"/>
    </location>
</feature>
<keyword evidence="1" id="KW-1015">Disulfide bond</keyword>
<dbReference type="Pfam" id="PF00059">
    <property type="entry name" value="Lectin_C"/>
    <property type="match status" value="1"/>
</dbReference>
<dbReference type="PROSITE" id="PS00615">
    <property type="entry name" value="C_TYPE_LECTIN_1"/>
    <property type="match status" value="1"/>
</dbReference>
<dbReference type="PROSITE" id="PS50041">
    <property type="entry name" value="C_TYPE_LECTIN_2"/>
    <property type="match status" value="1"/>
</dbReference>
<evidence type="ECO:0000259" key="3">
    <source>
        <dbReference type="PROSITE" id="PS50041"/>
    </source>
</evidence>
<dbReference type="OrthoDB" id="6285913at2759"/>
<keyword evidence="4" id="KW-1185">Reference proteome</keyword>
<dbReference type="Gene3D" id="3.10.100.10">
    <property type="entry name" value="Mannose-Binding Protein A, subunit A"/>
    <property type="match status" value="1"/>
</dbReference>
<evidence type="ECO:0000256" key="2">
    <source>
        <dbReference type="SAM" id="SignalP"/>
    </source>
</evidence>
<evidence type="ECO:0000313" key="4">
    <source>
        <dbReference type="Proteomes" id="UP000085678"/>
    </source>
</evidence>
<dbReference type="GeneID" id="106161049"/>
<evidence type="ECO:0000256" key="1">
    <source>
        <dbReference type="ARBA" id="ARBA00023157"/>
    </source>
</evidence>
<protein>
    <submittedName>
        <fullName evidence="5">Low affinity immunoglobulin epsilon Fc receptor isoform X2</fullName>
    </submittedName>
</protein>
<sequence>MAKIILLATLLIAVCHTGQTQIVSSSGQWSKDGTQLLSQIQSHLLQLQTIVSDHGHLFMDIQKKINNLSETDKHLSRNLTDQEQAMLKDIQHLQRQMVSSHAKMTNVTITLKDLSSAVSRMQKYTDQQNMFNLLLTDRINLLTKLALYSQYQTSYYYYVSSTLSWDDAANYCKKIHPQGHLATIQSQGENDFIAKLLPYGATSFLGGHDRVQENKWQWENGETFNYTNWSPGEPNNGAAREHCMIMYQNNKQWNDAYCTPGNTFVCEIDS</sequence>